<dbReference type="CDD" id="cd18787">
    <property type="entry name" value="SF2_C_DEAD"/>
    <property type="match status" value="1"/>
</dbReference>
<evidence type="ECO:0000256" key="6">
    <source>
        <dbReference type="RuleBase" id="RU000492"/>
    </source>
</evidence>
<dbReference type="PROSITE" id="PS51194">
    <property type="entry name" value="HELICASE_CTER"/>
    <property type="match status" value="1"/>
</dbReference>
<keyword evidence="11" id="KW-1185">Reference proteome</keyword>
<protein>
    <recommendedName>
        <fullName evidence="1">RNA helicase</fullName>
        <ecNumber evidence="1">3.6.4.13</ecNumber>
    </recommendedName>
</protein>
<dbReference type="SMART" id="SM00490">
    <property type="entry name" value="HELICc"/>
    <property type="match status" value="1"/>
</dbReference>
<comment type="similarity">
    <text evidence="6">Belongs to the DEAD box helicase family.</text>
</comment>
<feature type="domain" description="Helicase ATP-binding" evidence="8">
    <location>
        <begin position="146"/>
        <end position="321"/>
    </location>
</feature>
<evidence type="ECO:0000313" key="11">
    <source>
        <dbReference type="Proteomes" id="UP000053890"/>
    </source>
</evidence>
<evidence type="ECO:0000256" key="7">
    <source>
        <dbReference type="SAM" id="MobiDB-lite"/>
    </source>
</evidence>
<evidence type="ECO:0000256" key="5">
    <source>
        <dbReference type="ARBA" id="ARBA00022840"/>
    </source>
</evidence>
<feature type="domain" description="Helicase C-terminal" evidence="9">
    <location>
        <begin position="348"/>
        <end position="489"/>
    </location>
</feature>
<dbReference type="GO" id="GO:0005524">
    <property type="term" value="F:ATP binding"/>
    <property type="evidence" value="ECO:0007669"/>
    <property type="project" value="UniProtKB-KW"/>
</dbReference>
<dbReference type="PANTHER" id="PTHR47958">
    <property type="entry name" value="ATP-DEPENDENT RNA HELICASE DBP3"/>
    <property type="match status" value="1"/>
</dbReference>
<dbReference type="Pfam" id="PF00270">
    <property type="entry name" value="DEAD"/>
    <property type="match status" value="1"/>
</dbReference>
<evidence type="ECO:0000259" key="9">
    <source>
        <dbReference type="PROSITE" id="PS51194"/>
    </source>
</evidence>
<dbReference type="Gene3D" id="3.40.50.300">
    <property type="entry name" value="P-loop containing nucleotide triphosphate hydrolases"/>
    <property type="match status" value="2"/>
</dbReference>
<sequence>SGGFGGGRPSQGGGGGWGGGAPQGGGYSSGGNGGGDQGWGGARGGGYGGGGGGGSSGPFLAELPTIDFENVKLPPFEKDFFVPHKATVERPQHEVDAWREEKKVSVSGDAPRPAQNWVEAQLLDGVAQYVQEKRFPEPTPIQSQSLPMACSGRDLIAISETGSGKTLAYAVPMVAHILAQPQATAESGPIALVMAPTRELVTQILRECTAIGSKDGIKYGACYGGTPKFSQLDTIHRGIDALIATPGRLMEFLSTDDVKLERVTYLVLDEADRMVYEGFEEELREIFATVRPDRQVLMFSATWPVEVRELAKTFVRDAARVTIGNDEVTANRAIKQEVFICERGMRDKKDKCLLRAEADKRGKVLVFCSTKRSTQDLCDWLRAPENGAFEAVSIHGDKRQEERDWALNEFRKGTMPILCATDVAQRGLDIPAVTLVLNFDAPSSASDYVHRIGRTARAGATGRAITFLSGSRDMSTSSPSLSCRVSSRL</sequence>
<reference evidence="10 11" key="1">
    <citation type="journal article" date="2015" name="Front. Microbiol.">
        <title>Genome sequence of the plant growth promoting endophytic yeast Rhodotorula graminis WP1.</title>
        <authorList>
            <person name="Firrincieli A."/>
            <person name="Otillar R."/>
            <person name="Salamov A."/>
            <person name="Schmutz J."/>
            <person name="Khan Z."/>
            <person name="Redman R.S."/>
            <person name="Fleck N.D."/>
            <person name="Lindquist E."/>
            <person name="Grigoriev I.V."/>
            <person name="Doty S.L."/>
        </authorList>
    </citation>
    <scope>NUCLEOTIDE SEQUENCE [LARGE SCALE GENOMIC DNA]</scope>
    <source>
        <strain evidence="10 11">WP1</strain>
    </source>
</reference>
<accession>A0A194S8F9</accession>
<dbReference type="InterPro" id="IPR000629">
    <property type="entry name" value="RNA-helicase_DEAD-box_CS"/>
</dbReference>
<dbReference type="GO" id="GO:0016787">
    <property type="term" value="F:hydrolase activity"/>
    <property type="evidence" value="ECO:0007669"/>
    <property type="project" value="UniProtKB-KW"/>
</dbReference>
<evidence type="ECO:0000256" key="2">
    <source>
        <dbReference type="ARBA" id="ARBA00022741"/>
    </source>
</evidence>
<name>A0A194S8F9_RHOGW</name>
<organism evidence="10 11">
    <name type="scientific">Rhodotorula graminis (strain WP1)</name>
    <dbReference type="NCBI Taxonomy" id="578459"/>
    <lineage>
        <taxon>Eukaryota</taxon>
        <taxon>Fungi</taxon>
        <taxon>Dikarya</taxon>
        <taxon>Basidiomycota</taxon>
        <taxon>Pucciniomycotina</taxon>
        <taxon>Microbotryomycetes</taxon>
        <taxon>Sporidiobolales</taxon>
        <taxon>Sporidiobolaceae</taxon>
        <taxon>Rhodotorula</taxon>
    </lineage>
</organism>
<dbReference type="InterPro" id="IPR014001">
    <property type="entry name" value="Helicase_ATP-bd"/>
</dbReference>
<evidence type="ECO:0000256" key="3">
    <source>
        <dbReference type="ARBA" id="ARBA00022801"/>
    </source>
</evidence>
<evidence type="ECO:0000259" key="8">
    <source>
        <dbReference type="PROSITE" id="PS51192"/>
    </source>
</evidence>
<dbReference type="SMART" id="SM00487">
    <property type="entry name" value="DEXDc"/>
    <property type="match status" value="1"/>
</dbReference>
<dbReference type="InterPro" id="IPR011545">
    <property type="entry name" value="DEAD/DEAH_box_helicase_dom"/>
</dbReference>
<dbReference type="RefSeq" id="XP_018272936.1">
    <property type="nucleotide sequence ID" value="XM_018412107.1"/>
</dbReference>
<dbReference type="PROSITE" id="PS51192">
    <property type="entry name" value="HELICASE_ATP_BIND_1"/>
    <property type="match status" value="1"/>
</dbReference>
<dbReference type="InterPro" id="IPR001650">
    <property type="entry name" value="Helicase_C-like"/>
</dbReference>
<evidence type="ECO:0000256" key="4">
    <source>
        <dbReference type="ARBA" id="ARBA00022806"/>
    </source>
</evidence>
<dbReference type="GO" id="GO:0003724">
    <property type="term" value="F:RNA helicase activity"/>
    <property type="evidence" value="ECO:0007669"/>
    <property type="project" value="UniProtKB-EC"/>
</dbReference>
<keyword evidence="2 6" id="KW-0547">Nucleotide-binding</keyword>
<keyword evidence="4 6" id="KW-0347">Helicase</keyword>
<dbReference type="EMBL" id="KQ474075">
    <property type="protein sequence ID" value="KPV76887.1"/>
    <property type="molecule type" value="Genomic_DNA"/>
</dbReference>
<dbReference type="EC" id="3.6.4.13" evidence="1"/>
<evidence type="ECO:0000256" key="1">
    <source>
        <dbReference type="ARBA" id="ARBA00012552"/>
    </source>
</evidence>
<keyword evidence="5 6" id="KW-0067">ATP-binding</keyword>
<gene>
    <name evidence="10" type="ORF">RHOBADRAFT_12822</name>
</gene>
<dbReference type="STRING" id="578459.A0A194S8F9"/>
<proteinExistence type="inferred from homology"/>
<dbReference type="PROSITE" id="PS00039">
    <property type="entry name" value="DEAD_ATP_HELICASE"/>
    <property type="match status" value="1"/>
</dbReference>
<evidence type="ECO:0000313" key="10">
    <source>
        <dbReference type="EMBL" id="KPV76887.1"/>
    </source>
</evidence>
<feature type="non-terminal residue" evidence="10">
    <location>
        <position position="1"/>
    </location>
</feature>
<dbReference type="AlphaFoldDB" id="A0A194S8F9"/>
<dbReference type="SUPFAM" id="SSF52540">
    <property type="entry name" value="P-loop containing nucleoside triphosphate hydrolases"/>
    <property type="match status" value="1"/>
</dbReference>
<keyword evidence="3 6" id="KW-0378">Hydrolase</keyword>
<dbReference type="InterPro" id="IPR027417">
    <property type="entry name" value="P-loop_NTPase"/>
</dbReference>
<feature type="region of interest" description="Disordered" evidence="7">
    <location>
        <begin position="1"/>
        <end position="50"/>
    </location>
</feature>
<dbReference type="Proteomes" id="UP000053890">
    <property type="component" value="Unassembled WGS sequence"/>
</dbReference>
<dbReference type="OrthoDB" id="2529392at2759"/>
<dbReference type="GO" id="GO:0003676">
    <property type="term" value="F:nucleic acid binding"/>
    <property type="evidence" value="ECO:0007669"/>
    <property type="project" value="InterPro"/>
</dbReference>
<dbReference type="GeneID" id="28972556"/>
<dbReference type="Pfam" id="PF00271">
    <property type="entry name" value="Helicase_C"/>
    <property type="match status" value="1"/>
</dbReference>